<reference evidence="9" key="3">
    <citation type="submission" date="2025-09" db="UniProtKB">
        <authorList>
            <consortium name="Ensembl"/>
        </authorList>
    </citation>
    <scope>IDENTIFICATION</scope>
    <source>
        <strain evidence="9">Glennie</strain>
    </source>
</reference>
<reference evidence="9 10" key="1">
    <citation type="journal article" date="2008" name="Nature">
        <title>Genome analysis of the platypus reveals unique signatures of evolution.</title>
        <authorList>
            <person name="Warren W.C."/>
            <person name="Hillier L.W."/>
            <person name="Marshall Graves J.A."/>
            <person name="Birney E."/>
            <person name="Ponting C.P."/>
            <person name="Grutzner F."/>
            <person name="Belov K."/>
            <person name="Miller W."/>
            <person name="Clarke L."/>
            <person name="Chinwalla A.T."/>
            <person name="Yang S.P."/>
            <person name="Heger A."/>
            <person name="Locke D.P."/>
            <person name="Miethke P."/>
            <person name="Waters P.D."/>
            <person name="Veyrunes F."/>
            <person name="Fulton L."/>
            <person name="Fulton B."/>
            <person name="Graves T."/>
            <person name="Wallis J."/>
            <person name="Puente X.S."/>
            <person name="Lopez-Otin C."/>
            <person name="Ordonez G.R."/>
            <person name="Eichler E.E."/>
            <person name="Chen L."/>
            <person name="Cheng Z."/>
            <person name="Deakin J.E."/>
            <person name="Alsop A."/>
            <person name="Thompson K."/>
            <person name="Kirby P."/>
            <person name="Papenfuss A.T."/>
            <person name="Wakefield M.J."/>
            <person name="Olender T."/>
            <person name="Lancet D."/>
            <person name="Huttley G.A."/>
            <person name="Smit A.F."/>
            <person name="Pask A."/>
            <person name="Temple-Smith P."/>
            <person name="Batzer M.A."/>
            <person name="Walker J.A."/>
            <person name="Konkel M.K."/>
            <person name="Harris R.S."/>
            <person name="Whittington C.M."/>
            <person name="Wong E.S."/>
            <person name="Gemmell N.J."/>
            <person name="Buschiazzo E."/>
            <person name="Vargas Jentzsch I.M."/>
            <person name="Merkel A."/>
            <person name="Schmitz J."/>
            <person name="Zemann A."/>
            <person name="Churakov G."/>
            <person name="Kriegs J.O."/>
            <person name="Brosius J."/>
            <person name="Murchison E.P."/>
            <person name="Sachidanandam R."/>
            <person name="Smith C."/>
            <person name="Hannon G.J."/>
            <person name="Tsend-Ayush E."/>
            <person name="McMillan D."/>
            <person name="Attenborough R."/>
            <person name="Rens W."/>
            <person name="Ferguson-Smith M."/>
            <person name="Lefevre C.M."/>
            <person name="Sharp J.A."/>
            <person name="Nicholas K.R."/>
            <person name="Ray D.A."/>
            <person name="Kube M."/>
            <person name="Reinhardt R."/>
            <person name="Pringle T.H."/>
            <person name="Taylor J."/>
            <person name="Jones R.C."/>
            <person name="Nixon B."/>
            <person name="Dacheux J.L."/>
            <person name="Niwa H."/>
            <person name="Sekita Y."/>
            <person name="Huang X."/>
            <person name="Stark A."/>
            <person name="Kheradpour P."/>
            <person name="Kellis M."/>
            <person name="Flicek P."/>
            <person name="Chen Y."/>
            <person name="Webber C."/>
            <person name="Hardison R."/>
            <person name="Nelson J."/>
            <person name="Hallsworth-Pepin K."/>
            <person name="Delehaunty K."/>
            <person name="Markovic C."/>
            <person name="Minx P."/>
            <person name="Feng Y."/>
            <person name="Kremitzki C."/>
            <person name="Mitreva M."/>
            <person name="Glasscock J."/>
            <person name="Wylie T."/>
            <person name="Wohldmann P."/>
            <person name="Thiru P."/>
            <person name="Nhan M.N."/>
            <person name="Pohl C.S."/>
            <person name="Smith S.M."/>
            <person name="Hou S."/>
            <person name="Nefedov M."/>
            <person name="de Jong P.J."/>
            <person name="Renfree M.B."/>
            <person name="Mardis E.R."/>
            <person name="Wilson R.K."/>
        </authorList>
    </citation>
    <scope>NUCLEOTIDE SEQUENCE [LARGE SCALE GENOMIC DNA]</scope>
    <source>
        <strain evidence="9 10">Glennie</strain>
    </source>
</reference>
<name>A0A6I8N9U9_ORNAN</name>
<accession>A0A6I8N9U9</accession>
<keyword evidence="10" id="KW-1185">Reference proteome</keyword>
<dbReference type="AlphaFoldDB" id="A0A6I8N9U9"/>
<feature type="signal peptide" evidence="6">
    <location>
        <begin position="1"/>
        <end position="21"/>
    </location>
</feature>
<evidence type="ECO:0000259" key="7">
    <source>
        <dbReference type="Pfam" id="PF07773"/>
    </source>
</evidence>
<evidence type="ECO:0000259" key="8">
    <source>
        <dbReference type="Pfam" id="PF25752"/>
    </source>
</evidence>
<dbReference type="FunCoup" id="A0A6I8N9U9">
    <property type="interactions" value="372"/>
</dbReference>
<evidence type="ECO:0000256" key="6">
    <source>
        <dbReference type="SAM" id="SignalP"/>
    </source>
</evidence>
<dbReference type="OMA" id="GWFPFLC"/>
<dbReference type="InterPro" id="IPR057724">
    <property type="entry name" value="TCTN1-3_N"/>
</dbReference>
<keyword evidence="3 6" id="KW-0732">Signal</keyword>
<comment type="subunit">
    <text evidence="2">Part of the tectonic-like complex (also named B9 complex).</text>
</comment>
<dbReference type="Pfam" id="PF07773">
    <property type="entry name" value="TCTN_DUF1619"/>
    <property type="match status" value="2"/>
</dbReference>
<feature type="chain" id="PRO_5026272181" evidence="6">
    <location>
        <begin position="22"/>
        <end position="665"/>
    </location>
</feature>
<gene>
    <name evidence="9" type="primary">TCTN2</name>
</gene>
<dbReference type="InterPro" id="IPR011677">
    <property type="entry name" value="TCTN1-3_dom"/>
</dbReference>
<feature type="domain" description="Tectonic-1-3" evidence="7">
    <location>
        <begin position="390"/>
        <end position="567"/>
    </location>
</feature>
<dbReference type="Proteomes" id="UP000002279">
    <property type="component" value="Chromosome 2"/>
</dbReference>
<keyword evidence="4" id="KW-0970">Cilium biogenesis/degradation</keyword>
<dbReference type="Ensembl" id="ENSOANT00000048787.1">
    <property type="protein sequence ID" value="ENSOANP00000037550.1"/>
    <property type="gene ID" value="ENSOANG00000015328.4"/>
</dbReference>
<sequence length="665" mass="74453">FFSSLLAFIPSFIYMSGPSVSASLVGGPSDILTLFHLGILPSCGSQNNGTDKWNLTVTPGTKVQEVTVQLNQNLQSCSSKETDFFTELPCIVETLLVSAFYRSSCIAYLLIQAEIHANSSLLQNVSESMTVIPNQVYQPLGSCPCDLTAGACDVRCCCDQECTSDLKLFEQFCITGVFGGNVNPPFDQLCSAQARNDVPDWFPFLCVQSSLENTPFLGYFYHGSILFFPTTDIKDLSDFGYKQGDPIMTEDKEYFTIPQISMFGQCIKNAPVAFLQNFDVKCVTNLVEYKEGLINVRIKNAVIPKITYEEITDLSKFITSTETFQKFGSSEKNVNLEEHYIFRWKNTTISEINVKVVFAKVNVDQKGLLTQRFTVKFLNFNGVNEQEFSGNPGYQIGKPVRALNTNSVDNITTLNLWHPAASGLCTSAAFTPVLFGENALSGCHLKVGINENCTQFRENVTEILNSLVQVTHVAMRGNSKYERLSDGWLEIIRNTGNLSGICPDIPTVLNIRVLFADAGAVEGIPQQEILGVETRFSTVTWRYHCEITCEDQFKYFPLSASVQFIKIPAQTPQPLTSFQINFTEYDCNRNEVCWPHLAYPLTQYYTAYSQCIAKSLLLASFFIVAHFKQSMEENLQNLEFTCYLTLKYIFAQLLQCFAKVSCTVL</sequence>
<dbReference type="PANTHER" id="PTHR14611">
    <property type="entry name" value="TECTONIC FAMILY MEMBER"/>
    <property type="match status" value="1"/>
</dbReference>
<dbReference type="Bgee" id="ENSOANG00000015328">
    <property type="expression patterns" value="Expressed in endometrium and 8 other cell types or tissues"/>
</dbReference>
<comment type="similarity">
    <text evidence="1">Belongs to the tectonic family.</text>
</comment>
<protein>
    <submittedName>
        <fullName evidence="9">Tectonic family member 2</fullName>
    </submittedName>
</protein>
<dbReference type="GO" id="GO:0036038">
    <property type="term" value="C:MKS complex"/>
    <property type="evidence" value="ECO:0000318"/>
    <property type="project" value="GO_Central"/>
</dbReference>
<evidence type="ECO:0000256" key="3">
    <source>
        <dbReference type="ARBA" id="ARBA00022729"/>
    </source>
</evidence>
<dbReference type="GeneTree" id="ENSGT00570000079101"/>
<evidence type="ECO:0000256" key="4">
    <source>
        <dbReference type="ARBA" id="ARBA00022794"/>
    </source>
</evidence>
<dbReference type="PANTHER" id="PTHR14611:SF6">
    <property type="entry name" value="TECTONIC-2"/>
    <property type="match status" value="1"/>
</dbReference>
<dbReference type="Pfam" id="PF25752">
    <property type="entry name" value="DUF1619_N"/>
    <property type="match status" value="1"/>
</dbReference>
<dbReference type="GO" id="GO:0007224">
    <property type="term" value="P:smoothened signaling pathway"/>
    <property type="evidence" value="ECO:0000318"/>
    <property type="project" value="GO_Central"/>
</dbReference>
<proteinExistence type="inferred from homology"/>
<feature type="domain" description="Tectonic-1-3" evidence="7">
    <location>
        <begin position="238"/>
        <end position="379"/>
    </location>
</feature>
<evidence type="ECO:0000313" key="9">
    <source>
        <dbReference type="Ensembl" id="ENSOANP00000037550.1"/>
    </source>
</evidence>
<evidence type="ECO:0000256" key="2">
    <source>
        <dbReference type="ARBA" id="ARBA00011495"/>
    </source>
</evidence>
<evidence type="ECO:0000313" key="10">
    <source>
        <dbReference type="Proteomes" id="UP000002279"/>
    </source>
</evidence>
<dbReference type="InterPro" id="IPR040354">
    <property type="entry name" value="TCTN1-3"/>
</dbReference>
<dbReference type="InParanoid" id="A0A6I8N9U9"/>
<keyword evidence="5" id="KW-0325">Glycoprotein</keyword>
<organism evidence="9 10">
    <name type="scientific">Ornithorhynchus anatinus</name>
    <name type="common">Duckbill platypus</name>
    <dbReference type="NCBI Taxonomy" id="9258"/>
    <lineage>
        <taxon>Eukaryota</taxon>
        <taxon>Metazoa</taxon>
        <taxon>Chordata</taxon>
        <taxon>Craniata</taxon>
        <taxon>Vertebrata</taxon>
        <taxon>Euteleostomi</taxon>
        <taxon>Mammalia</taxon>
        <taxon>Monotremata</taxon>
        <taxon>Ornithorhynchidae</taxon>
        <taxon>Ornithorhynchus</taxon>
    </lineage>
</organism>
<dbReference type="GO" id="GO:0060271">
    <property type="term" value="P:cilium assembly"/>
    <property type="evidence" value="ECO:0000318"/>
    <property type="project" value="GO_Central"/>
</dbReference>
<evidence type="ECO:0000256" key="1">
    <source>
        <dbReference type="ARBA" id="ARBA00007633"/>
    </source>
</evidence>
<dbReference type="GO" id="GO:1904491">
    <property type="term" value="P:protein localization to ciliary transition zone"/>
    <property type="evidence" value="ECO:0000318"/>
    <property type="project" value="GO_Central"/>
</dbReference>
<reference evidence="9" key="2">
    <citation type="submission" date="2025-08" db="UniProtKB">
        <authorList>
            <consortium name="Ensembl"/>
        </authorList>
    </citation>
    <scope>IDENTIFICATION</scope>
    <source>
        <strain evidence="9">Glennie</strain>
    </source>
</reference>
<evidence type="ECO:0000256" key="5">
    <source>
        <dbReference type="ARBA" id="ARBA00023180"/>
    </source>
</evidence>
<feature type="domain" description="Tectonic-1-3 N-terminal" evidence="8">
    <location>
        <begin position="119"/>
        <end position="224"/>
    </location>
</feature>